<evidence type="ECO:0008006" key="3">
    <source>
        <dbReference type="Google" id="ProtNLM"/>
    </source>
</evidence>
<protein>
    <recommendedName>
        <fullName evidence="3">Reverse transcriptase domain-containing protein</fullName>
    </recommendedName>
</protein>
<name>A0A0C2G8W3_9BILA</name>
<dbReference type="Proteomes" id="UP000054047">
    <property type="component" value="Unassembled WGS sequence"/>
</dbReference>
<accession>A0A0C2G8W3</accession>
<gene>
    <name evidence="1" type="ORF">ANCDUO_12455</name>
</gene>
<reference evidence="1 2" key="1">
    <citation type="submission" date="2013-12" db="EMBL/GenBank/DDBJ databases">
        <title>Draft genome of the parsitic nematode Ancylostoma duodenale.</title>
        <authorList>
            <person name="Mitreva M."/>
        </authorList>
    </citation>
    <scope>NUCLEOTIDE SEQUENCE [LARGE SCALE GENOMIC DNA]</scope>
    <source>
        <strain evidence="1 2">Zhejiang</strain>
    </source>
</reference>
<sequence length="182" mass="20881">MSQTDGEHLQRSSFRRKATEKIRKIAAHPLLPAIYEIFTKVLMHRIAKQLDSEQPREQAGFRSGYCTLNHLKTTNHLLERCRECTIPVRLVFVGFEKAFHSIEINAAMNALIFQNVPKKSNDWTSRGVEVDGERLHHLRFADDIALIAHDASIAAFIAKRGKRKWCASHQQNENESNADKLH</sequence>
<dbReference type="PANTHER" id="PTHR47027:SF8">
    <property type="entry name" value="RIBONUCLEASE H"/>
    <property type="match status" value="1"/>
</dbReference>
<keyword evidence="2" id="KW-1185">Reference proteome</keyword>
<dbReference type="EMBL" id="KN734469">
    <property type="protein sequence ID" value="KIH57355.1"/>
    <property type="molecule type" value="Genomic_DNA"/>
</dbReference>
<evidence type="ECO:0000313" key="2">
    <source>
        <dbReference type="Proteomes" id="UP000054047"/>
    </source>
</evidence>
<organism evidence="1 2">
    <name type="scientific">Ancylostoma duodenale</name>
    <dbReference type="NCBI Taxonomy" id="51022"/>
    <lineage>
        <taxon>Eukaryota</taxon>
        <taxon>Metazoa</taxon>
        <taxon>Ecdysozoa</taxon>
        <taxon>Nematoda</taxon>
        <taxon>Chromadorea</taxon>
        <taxon>Rhabditida</taxon>
        <taxon>Rhabditina</taxon>
        <taxon>Rhabditomorpha</taxon>
        <taxon>Strongyloidea</taxon>
        <taxon>Ancylostomatidae</taxon>
        <taxon>Ancylostomatinae</taxon>
        <taxon>Ancylostoma</taxon>
    </lineage>
</organism>
<dbReference type="PANTHER" id="PTHR47027">
    <property type="entry name" value="REVERSE TRANSCRIPTASE DOMAIN-CONTAINING PROTEIN"/>
    <property type="match status" value="1"/>
</dbReference>
<dbReference type="AlphaFoldDB" id="A0A0C2G8W3"/>
<evidence type="ECO:0000313" key="1">
    <source>
        <dbReference type="EMBL" id="KIH57355.1"/>
    </source>
</evidence>
<proteinExistence type="predicted"/>
<dbReference type="OrthoDB" id="410104at2759"/>